<proteinExistence type="predicted"/>
<gene>
    <name evidence="5" type="primary">ssb</name>
    <name evidence="5" type="ORF">ACFFQV_08545</name>
</gene>
<evidence type="ECO:0000256" key="1">
    <source>
        <dbReference type="ARBA" id="ARBA00023125"/>
    </source>
</evidence>
<evidence type="ECO:0000313" key="6">
    <source>
        <dbReference type="Proteomes" id="UP001589667"/>
    </source>
</evidence>
<dbReference type="Gene3D" id="2.40.50.140">
    <property type="entry name" value="Nucleic acid-binding proteins"/>
    <property type="match status" value="1"/>
</dbReference>
<dbReference type="CDD" id="cd04496">
    <property type="entry name" value="SSB_OBF"/>
    <property type="match status" value="1"/>
</dbReference>
<dbReference type="SUPFAM" id="SSF50249">
    <property type="entry name" value="Nucleic acid-binding proteins"/>
    <property type="match status" value="1"/>
</dbReference>
<dbReference type="InterPro" id="IPR011344">
    <property type="entry name" value="ssDNA-bd"/>
</dbReference>
<protein>
    <recommendedName>
        <fullName evidence="3">Single-stranded DNA-binding protein</fullName>
    </recommendedName>
</protein>
<dbReference type="PROSITE" id="PS50935">
    <property type="entry name" value="SSB"/>
    <property type="match status" value="1"/>
</dbReference>
<feature type="compositionally biased region" description="Low complexity" evidence="4">
    <location>
        <begin position="147"/>
        <end position="160"/>
    </location>
</feature>
<dbReference type="PANTHER" id="PTHR10302:SF27">
    <property type="entry name" value="SINGLE-STRANDED DNA-BINDING PROTEIN"/>
    <property type="match status" value="1"/>
</dbReference>
<dbReference type="GO" id="GO:0003677">
    <property type="term" value="F:DNA binding"/>
    <property type="evidence" value="ECO:0007669"/>
    <property type="project" value="UniProtKB-KW"/>
</dbReference>
<dbReference type="Proteomes" id="UP001589667">
    <property type="component" value="Unassembled WGS sequence"/>
</dbReference>
<dbReference type="InterPro" id="IPR012340">
    <property type="entry name" value="NA-bd_OB-fold"/>
</dbReference>
<keyword evidence="1 2" id="KW-0238">DNA-binding</keyword>
<dbReference type="Pfam" id="PF00436">
    <property type="entry name" value="SSB"/>
    <property type="match status" value="1"/>
</dbReference>
<dbReference type="InterPro" id="IPR000424">
    <property type="entry name" value="Primosome_PriB/ssb"/>
</dbReference>
<name>A0ABV5SPR2_9MICO</name>
<dbReference type="PANTHER" id="PTHR10302">
    <property type="entry name" value="SINGLE-STRANDED DNA-BINDING PROTEIN"/>
    <property type="match status" value="1"/>
</dbReference>
<evidence type="ECO:0000313" key="5">
    <source>
        <dbReference type="EMBL" id="MFB9642335.1"/>
    </source>
</evidence>
<dbReference type="NCBIfam" id="TIGR00621">
    <property type="entry name" value="ssb"/>
    <property type="match status" value="1"/>
</dbReference>
<feature type="region of interest" description="Disordered" evidence="4">
    <location>
        <begin position="122"/>
        <end position="188"/>
    </location>
</feature>
<sequence>MSDTITVTGVVGTDPHQHVTGDGLVITSFRVASTRRFFDRAKGEWTDGETNWYGVSAFRQLARNASLSIRKGERVIVQGRLRQRAWETATKSGTSVEIEADAIGHDLAWCVSTYAKVQSARPAQADGNGDGTVEAEAASSDATSREAGAFDGADASGAADWSLLEASMADEGDHEASDLDAFAAAERD</sequence>
<dbReference type="RefSeq" id="WP_170296168.1">
    <property type="nucleotide sequence ID" value="NZ_BAAANI010000001.1"/>
</dbReference>
<reference evidence="5 6" key="1">
    <citation type="submission" date="2024-09" db="EMBL/GenBank/DDBJ databases">
        <authorList>
            <person name="Sun Q."/>
            <person name="Mori K."/>
        </authorList>
    </citation>
    <scope>NUCLEOTIDE SEQUENCE [LARGE SCALE GENOMIC DNA]</scope>
    <source>
        <strain evidence="5 6">JCM 14321</strain>
    </source>
</reference>
<organism evidence="5 6">
    <name type="scientific">Agromyces lapidis</name>
    <dbReference type="NCBI Taxonomy" id="279574"/>
    <lineage>
        <taxon>Bacteria</taxon>
        <taxon>Bacillati</taxon>
        <taxon>Actinomycetota</taxon>
        <taxon>Actinomycetes</taxon>
        <taxon>Micrococcales</taxon>
        <taxon>Microbacteriaceae</taxon>
        <taxon>Agromyces</taxon>
    </lineage>
</organism>
<dbReference type="EMBL" id="JBHMBL010000001">
    <property type="protein sequence ID" value="MFB9642335.1"/>
    <property type="molecule type" value="Genomic_DNA"/>
</dbReference>
<accession>A0ABV5SPR2</accession>
<comment type="caution">
    <text evidence="5">The sequence shown here is derived from an EMBL/GenBank/DDBJ whole genome shotgun (WGS) entry which is preliminary data.</text>
</comment>
<evidence type="ECO:0000256" key="4">
    <source>
        <dbReference type="SAM" id="MobiDB-lite"/>
    </source>
</evidence>
<evidence type="ECO:0000256" key="2">
    <source>
        <dbReference type="PROSITE-ProRule" id="PRU00252"/>
    </source>
</evidence>
<evidence type="ECO:0000256" key="3">
    <source>
        <dbReference type="RuleBase" id="RU000524"/>
    </source>
</evidence>
<keyword evidence="6" id="KW-1185">Reference proteome</keyword>